<sequence length="204" mass="21325">MRAIIGEALEDAEENDPKRLKAKVAELEKELANAGKAAAPDPRALREAEERGRAAAGEEFRRVGQSEGYGRAIHDAVSALKSLRPNDVGPVDAAPEPASRIATVQEERAPASGPASSTSCSLGKAERLVLTALAQYPDGRTKVQVALLTGYAVGGGGFKNALGALRSNGFIEGYDILVITAGGLDALGPFEPLPRGKARDRVIE</sequence>
<protein>
    <submittedName>
        <fullName evidence="2">Uncharacterized protein</fullName>
    </submittedName>
</protein>
<reference evidence="3" key="1">
    <citation type="journal article" date="2011" name="J. Bacteriol.">
        <title>Genome sequences of eight morphologically diverse alphaproteobacteria.</title>
        <authorList>
            <consortium name="US DOE Joint Genome Institute"/>
            <person name="Brown P.J."/>
            <person name="Kysela D.T."/>
            <person name="Buechlein A."/>
            <person name="Hemmerich C."/>
            <person name="Brun Y.V."/>
        </authorList>
    </citation>
    <scope>NUCLEOTIDE SEQUENCE [LARGE SCALE GENOMIC DNA]</scope>
    <source>
        <strain evidence="3">ATCC 51888 / DSM 1869 / NCIB 11706 / TK 0415</strain>
    </source>
</reference>
<accession>D8JVD5</accession>
<gene>
    <name evidence="2" type="ordered locus">Hden_2994</name>
</gene>
<dbReference type="EMBL" id="CP002083">
    <property type="protein sequence ID" value="ADJ24789.1"/>
    <property type="molecule type" value="Genomic_DNA"/>
</dbReference>
<feature type="region of interest" description="Disordered" evidence="1">
    <location>
        <begin position="31"/>
        <end position="65"/>
    </location>
</feature>
<keyword evidence="3" id="KW-1185">Reference proteome</keyword>
<organism evidence="2 3">
    <name type="scientific">Hyphomicrobium denitrificans (strain ATCC 51888 / DSM 1869 / NCIMB 11706 / TK 0415)</name>
    <dbReference type="NCBI Taxonomy" id="582899"/>
    <lineage>
        <taxon>Bacteria</taxon>
        <taxon>Pseudomonadati</taxon>
        <taxon>Pseudomonadota</taxon>
        <taxon>Alphaproteobacteria</taxon>
        <taxon>Hyphomicrobiales</taxon>
        <taxon>Hyphomicrobiaceae</taxon>
        <taxon>Hyphomicrobium</taxon>
    </lineage>
</organism>
<dbReference type="RefSeq" id="WP_013216948.1">
    <property type="nucleotide sequence ID" value="NC_014313.1"/>
</dbReference>
<evidence type="ECO:0000313" key="2">
    <source>
        <dbReference type="EMBL" id="ADJ24789.1"/>
    </source>
</evidence>
<dbReference type="HOGENOM" id="CLU_1341738_0_0_5"/>
<dbReference type="AlphaFoldDB" id="D8JVD5"/>
<evidence type="ECO:0000313" key="3">
    <source>
        <dbReference type="Proteomes" id="UP000002033"/>
    </source>
</evidence>
<dbReference type="STRING" id="582899.Hden_2994"/>
<dbReference type="KEGG" id="hdn:Hden_2994"/>
<dbReference type="OrthoDB" id="8183885at2"/>
<feature type="compositionally biased region" description="Basic and acidic residues" evidence="1">
    <location>
        <begin position="43"/>
        <end position="64"/>
    </location>
</feature>
<dbReference type="Proteomes" id="UP000002033">
    <property type="component" value="Chromosome"/>
</dbReference>
<evidence type="ECO:0000256" key="1">
    <source>
        <dbReference type="SAM" id="MobiDB-lite"/>
    </source>
</evidence>
<proteinExistence type="predicted"/>
<name>D8JVD5_HYPDA</name>